<evidence type="ECO:0000313" key="3">
    <source>
        <dbReference type="EMBL" id="KAF2009799.1"/>
    </source>
</evidence>
<dbReference type="EMBL" id="ML978077">
    <property type="protein sequence ID" value="KAF2009799.1"/>
    <property type="molecule type" value="Genomic_DNA"/>
</dbReference>
<keyword evidence="1" id="KW-0862">Zinc</keyword>
<evidence type="ECO:0000256" key="1">
    <source>
        <dbReference type="PROSITE-ProRule" id="PRU00042"/>
    </source>
</evidence>
<gene>
    <name evidence="3" type="ORF">BU24DRAFT_64537</name>
</gene>
<dbReference type="PROSITE" id="PS50157">
    <property type="entry name" value="ZINC_FINGER_C2H2_2"/>
    <property type="match status" value="1"/>
</dbReference>
<sequence length="163" mass="18290">MASLKLRLSCNPLLPRLVEFQRQSAMPLTTTTVANTVFEKNIFPRGCGLSSSPALGPTDNQYAMDPSNFSIERDGRKETAIRLHCSFPQCSTTCSGHYAVGNMQRHVKQKHGEVEMLLICEVCKHEFRRGDALKNHQRESHAELGIEPMQKRGPVGKRRILEG</sequence>
<feature type="domain" description="C2H2-type" evidence="2">
    <location>
        <begin position="118"/>
        <end position="142"/>
    </location>
</feature>
<evidence type="ECO:0000313" key="4">
    <source>
        <dbReference type="Proteomes" id="UP000799778"/>
    </source>
</evidence>
<accession>A0A6A5XA60</accession>
<dbReference type="RefSeq" id="XP_033378138.1">
    <property type="nucleotide sequence ID" value="XM_033534495.1"/>
</dbReference>
<organism evidence="3 4">
    <name type="scientific">Aaosphaeria arxii CBS 175.79</name>
    <dbReference type="NCBI Taxonomy" id="1450172"/>
    <lineage>
        <taxon>Eukaryota</taxon>
        <taxon>Fungi</taxon>
        <taxon>Dikarya</taxon>
        <taxon>Ascomycota</taxon>
        <taxon>Pezizomycotina</taxon>
        <taxon>Dothideomycetes</taxon>
        <taxon>Pleosporomycetidae</taxon>
        <taxon>Pleosporales</taxon>
        <taxon>Pleosporales incertae sedis</taxon>
        <taxon>Aaosphaeria</taxon>
    </lineage>
</organism>
<dbReference type="OrthoDB" id="3792424at2759"/>
<dbReference type="InterPro" id="IPR013087">
    <property type="entry name" value="Znf_C2H2_type"/>
</dbReference>
<keyword evidence="4" id="KW-1185">Reference proteome</keyword>
<keyword evidence="1" id="KW-0479">Metal-binding</keyword>
<dbReference type="AlphaFoldDB" id="A0A6A5XA60"/>
<proteinExistence type="predicted"/>
<dbReference type="PROSITE" id="PS00028">
    <property type="entry name" value="ZINC_FINGER_C2H2_1"/>
    <property type="match status" value="1"/>
</dbReference>
<dbReference type="GeneID" id="54291892"/>
<evidence type="ECO:0000259" key="2">
    <source>
        <dbReference type="PROSITE" id="PS50157"/>
    </source>
</evidence>
<dbReference type="GO" id="GO:0008270">
    <property type="term" value="F:zinc ion binding"/>
    <property type="evidence" value="ECO:0007669"/>
    <property type="project" value="UniProtKB-KW"/>
</dbReference>
<reference evidence="3" key="1">
    <citation type="journal article" date="2020" name="Stud. Mycol.">
        <title>101 Dothideomycetes genomes: a test case for predicting lifestyles and emergence of pathogens.</title>
        <authorList>
            <person name="Haridas S."/>
            <person name="Albert R."/>
            <person name="Binder M."/>
            <person name="Bloem J."/>
            <person name="Labutti K."/>
            <person name="Salamov A."/>
            <person name="Andreopoulos B."/>
            <person name="Baker S."/>
            <person name="Barry K."/>
            <person name="Bills G."/>
            <person name="Bluhm B."/>
            <person name="Cannon C."/>
            <person name="Castanera R."/>
            <person name="Culley D."/>
            <person name="Daum C."/>
            <person name="Ezra D."/>
            <person name="Gonzalez J."/>
            <person name="Henrissat B."/>
            <person name="Kuo A."/>
            <person name="Liang C."/>
            <person name="Lipzen A."/>
            <person name="Lutzoni F."/>
            <person name="Magnuson J."/>
            <person name="Mondo S."/>
            <person name="Nolan M."/>
            <person name="Ohm R."/>
            <person name="Pangilinan J."/>
            <person name="Park H.-J."/>
            <person name="Ramirez L."/>
            <person name="Alfaro M."/>
            <person name="Sun H."/>
            <person name="Tritt A."/>
            <person name="Yoshinaga Y."/>
            <person name="Zwiers L.-H."/>
            <person name="Turgeon B."/>
            <person name="Goodwin S."/>
            <person name="Spatafora J."/>
            <person name="Crous P."/>
            <person name="Grigoriev I."/>
        </authorList>
    </citation>
    <scope>NUCLEOTIDE SEQUENCE</scope>
    <source>
        <strain evidence="3">CBS 175.79</strain>
    </source>
</reference>
<dbReference type="SMART" id="SM00355">
    <property type="entry name" value="ZnF_C2H2"/>
    <property type="match status" value="2"/>
</dbReference>
<protein>
    <recommendedName>
        <fullName evidence="2">C2H2-type domain-containing protein</fullName>
    </recommendedName>
</protein>
<dbReference type="Gene3D" id="3.30.160.60">
    <property type="entry name" value="Classic Zinc Finger"/>
    <property type="match status" value="1"/>
</dbReference>
<keyword evidence="1" id="KW-0863">Zinc-finger</keyword>
<name>A0A6A5XA60_9PLEO</name>
<dbReference type="Proteomes" id="UP000799778">
    <property type="component" value="Unassembled WGS sequence"/>
</dbReference>